<protein>
    <recommendedName>
        <fullName evidence="2">MEMO1 family protein AS592_09805</fullName>
    </recommendedName>
</protein>
<name>A0A151CIN3_9BACT</name>
<reference evidence="3 4" key="1">
    <citation type="submission" date="2015-11" db="EMBL/GenBank/DDBJ databases">
        <title>Draft genome of Sulfurovum riftiae 1812E, a member of the Epsilonproteobacteria isolated from the tube of the deep-sea hydrothermal vent tubewom Riftia pachyptila.</title>
        <authorList>
            <person name="Vetriani C."/>
            <person name="Giovannelli D."/>
        </authorList>
    </citation>
    <scope>NUCLEOTIDE SEQUENCE [LARGE SCALE GENOMIC DNA]</scope>
    <source>
        <strain evidence="3 4">1812E</strain>
    </source>
</reference>
<dbReference type="OrthoDB" id="9785549at2"/>
<dbReference type="STRING" id="1630136.AS592_09805"/>
<evidence type="ECO:0000256" key="1">
    <source>
        <dbReference type="ARBA" id="ARBA00006315"/>
    </source>
</evidence>
<dbReference type="Gene3D" id="3.40.830.10">
    <property type="entry name" value="LigB-like"/>
    <property type="match status" value="1"/>
</dbReference>
<evidence type="ECO:0000313" key="3">
    <source>
        <dbReference type="EMBL" id="KYJ87400.1"/>
    </source>
</evidence>
<comment type="similarity">
    <text evidence="1 2">Belongs to the MEMO1 family.</text>
</comment>
<dbReference type="NCBIfam" id="TIGR04336">
    <property type="entry name" value="AmmeMemoSam_B"/>
    <property type="match status" value="1"/>
</dbReference>
<dbReference type="HAMAP" id="MF_00055">
    <property type="entry name" value="MEMO1"/>
    <property type="match status" value="1"/>
</dbReference>
<dbReference type="RefSeq" id="WP_067328215.1">
    <property type="nucleotide sequence ID" value="NZ_LNKT01000001.1"/>
</dbReference>
<dbReference type="CDD" id="cd07361">
    <property type="entry name" value="MEMO_like"/>
    <property type="match status" value="1"/>
</dbReference>
<sequence length="267" mass="30227">MSSGIRKAAVAGSFYPDSCRELKAYFQEFNRAFDKISIKKEILSIRPKAIIVPHAGYIYSGFTANFAYRFLKNAKPKRIIVIGPSHHHYFKGISASYFESYETPCGNIEIDSPYLFALAKKFNIGFEAKAHEKEHSTEVQMPFIKYYFPRTKVIELVYGDISALKLTQIITALLHNPDNAVVISSDLSHFYPLKKAEAMDKHCLRAVANLDLNELKHCEACGITGIEAMLLAAKRLNLSSKLLDYRTSEKSTHDKRSVVGYMSAMFY</sequence>
<keyword evidence="4" id="KW-1185">Reference proteome</keyword>
<dbReference type="PANTHER" id="PTHR11060">
    <property type="entry name" value="PROTEIN MEMO1"/>
    <property type="match status" value="1"/>
</dbReference>
<dbReference type="EMBL" id="LNKT01000001">
    <property type="protein sequence ID" value="KYJ87400.1"/>
    <property type="molecule type" value="Genomic_DNA"/>
</dbReference>
<dbReference type="InterPro" id="IPR002737">
    <property type="entry name" value="MEMO1_fam"/>
</dbReference>
<proteinExistence type="inferred from homology"/>
<dbReference type="PANTHER" id="PTHR11060:SF0">
    <property type="entry name" value="PROTEIN MEMO1"/>
    <property type="match status" value="1"/>
</dbReference>
<gene>
    <name evidence="3" type="ORF">AS592_09805</name>
</gene>
<evidence type="ECO:0000256" key="2">
    <source>
        <dbReference type="HAMAP-Rule" id="MF_00055"/>
    </source>
</evidence>
<dbReference type="Pfam" id="PF01875">
    <property type="entry name" value="Memo"/>
    <property type="match status" value="1"/>
</dbReference>
<accession>A0A151CIN3</accession>
<organism evidence="3 4">
    <name type="scientific">Sulfurovum riftiae</name>
    <dbReference type="NCBI Taxonomy" id="1630136"/>
    <lineage>
        <taxon>Bacteria</taxon>
        <taxon>Pseudomonadati</taxon>
        <taxon>Campylobacterota</taxon>
        <taxon>Epsilonproteobacteria</taxon>
        <taxon>Campylobacterales</taxon>
        <taxon>Sulfurovaceae</taxon>
        <taxon>Sulfurovum</taxon>
    </lineage>
</organism>
<dbReference type="Proteomes" id="UP000075359">
    <property type="component" value="Unassembled WGS sequence"/>
</dbReference>
<evidence type="ECO:0000313" key="4">
    <source>
        <dbReference type="Proteomes" id="UP000075359"/>
    </source>
</evidence>
<dbReference type="AlphaFoldDB" id="A0A151CIN3"/>
<comment type="caution">
    <text evidence="3">The sequence shown here is derived from an EMBL/GenBank/DDBJ whole genome shotgun (WGS) entry which is preliminary data.</text>
</comment>